<sequence>MAQKDYVSRGRTPQKNNKKAPAKKPQGKRQAKTKADTSNNASLPWMRLVVVMALLIGFVIFLWSIKDSAEQKVDSPVTSDVIKNKDDLPELPEEEWEYIKSLPGYEVEVDVAEQEKSDKRYLMQCASFRTRSQAEEMKATIAFQGLESQIRPSTGANGEWFRVILGPFDTKRDAERAKHTLRKVNIATCQIWFWNL</sequence>
<dbReference type="PANTHER" id="PTHR38687">
    <property type="entry name" value="CELL DIVISION PROTEIN DEDD-RELATED"/>
    <property type="match status" value="1"/>
</dbReference>
<comment type="caution">
    <text evidence="4">The sequence shown here is derived from an EMBL/GenBank/DDBJ whole genome shotgun (WGS) entry which is preliminary data.</text>
</comment>
<reference evidence="4 5" key="1">
    <citation type="submission" date="2020-03" db="EMBL/GenBank/DDBJ databases">
        <title>Alteromonas ponticola sp. nov., isolated from seawater.</title>
        <authorList>
            <person name="Yoon J.-H."/>
            <person name="Kim Y.-O."/>
        </authorList>
    </citation>
    <scope>NUCLEOTIDE SEQUENCE [LARGE SCALE GENOMIC DNA]</scope>
    <source>
        <strain evidence="4 5">MYP5</strain>
    </source>
</reference>
<dbReference type="PANTHER" id="PTHR38687:SF2">
    <property type="entry name" value="CELL DIVISION PROTEIN FTSN"/>
    <property type="match status" value="1"/>
</dbReference>
<feature type="domain" description="SPOR" evidence="3">
    <location>
        <begin position="115"/>
        <end position="194"/>
    </location>
</feature>
<evidence type="ECO:0000313" key="5">
    <source>
        <dbReference type="Proteomes" id="UP000709336"/>
    </source>
</evidence>
<keyword evidence="5" id="KW-1185">Reference proteome</keyword>
<dbReference type="SUPFAM" id="SSF110997">
    <property type="entry name" value="Sporulation related repeat"/>
    <property type="match status" value="1"/>
</dbReference>
<dbReference type="PROSITE" id="PS51724">
    <property type="entry name" value="SPOR"/>
    <property type="match status" value="1"/>
</dbReference>
<evidence type="ECO:0000313" key="4">
    <source>
        <dbReference type="EMBL" id="NMH60251.1"/>
    </source>
</evidence>
<dbReference type="Pfam" id="PF05036">
    <property type="entry name" value="SPOR"/>
    <property type="match status" value="1"/>
</dbReference>
<dbReference type="GO" id="GO:0051301">
    <property type="term" value="P:cell division"/>
    <property type="evidence" value="ECO:0007669"/>
    <property type="project" value="UniProtKB-KW"/>
</dbReference>
<dbReference type="RefSeq" id="WP_169210820.1">
    <property type="nucleotide sequence ID" value="NZ_JAATNW010000005.1"/>
</dbReference>
<keyword evidence="2" id="KW-0812">Transmembrane</keyword>
<evidence type="ECO:0000259" key="3">
    <source>
        <dbReference type="PROSITE" id="PS51724"/>
    </source>
</evidence>
<dbReference type="InterPro" id="IPR052521">
    <property type="entry name" value="Cell_div_SPOR-domain"/>
</dbReference>
<name>A0ABX1R2W5_9ALTE</name>
<proteinExistence type="predicted"/>
<evidence type="ECO:0000256" key="2">
    <source>
        <dbReference type="SAM" id="Phobius"/>
    </source>
</evidence>
<evidence type="ECO:0000256" key="1">
    <source>
        <dbReference type="SAM" id="MobiDB-lite"/>
    </source>
</evidence>
<keyword evidence="2" id="KW-1133">Transmembrane helix</keyword>
<dbReference type="Gene3D" id="3.30.70.1070">
    <property type="entry name" value="Sporulation related repeat"/>
    <property type="match status" value="1"/>
</dbReference>
<organism evidence="4 5">
    <name type="scientific">Alteromonas ponticola</name>
    <dbReference type="NCBI Taxonomy" id="2720613"/>
    <lineage>
        <taxon>Bacteria</taxon>
        <taxon>Pseudomonadati</taxon>
        <taxon>Pseudomonadota</taxon>
        <taxon>Gammaproteobacteria</taxon>
        <taxon>Alteromonadales</taxon>
        <taxon>Alteromonadaceae</taxon>
        <taxon>Alteromonas/Salinimonas group</taxon>
        <taxon>Alteromonas</taxon>
    </lineage>
</organism>
<feature type="region of interest" description="Disordered" evidence="1">
    <location>
        <begin position="1"/>
        <end position="38"/>
    </location>
</feature>
<keyword evidence="2" id="KW-0472">Membrane</keyword>
<feature type="compositionally biased region" description="Basic residues" evidence="1">
    <location>
        <begin position="16"/>
        <end position="32"/>
    </location>
</feature>
<dbReference type="Proteomes" id="UP000709336">
    <property type="component" value="Unassembled WGS sequence"/>
</dbReference>
<dbReference type="InterPro" id="IPR007730">
    <property type="entry name" value="SPOR-like_dom"/>
</dbReference>
<feature type="transmembrane region" description="Helical" evidence="2">
    <location>
        <begin position="45"/>
        <end position="65"/>
    </location>
</feature>
<gene>
    <name evidence="4" type="ORF">HCJ96_09500</name>
</gene>
<protein>
    <submittedName>
        <fullName evidence="4">Cell division protein FtsN</fullName>
    </submittedName>
</protein>
<keyword evidence="4" id="KW-0131">Cell cycle</keyword>
<keyword evidence="4" id="KW-0132">Cell division</keyword>
<accession>A0ABX1R2W5</accession>
<dbReference type="EMBL" id="JAATNW010000005">
    <property type="protein sequence ID" value="NMH60251.1"/>
    <property type="molecule type" value="Genomic_DNA"/>
</dbReference>
<dbReference type="InterPro" id="IPR036680">
    <property type="entry name" value="SPOR-like_sf"/>
</dbReference>